<accession>A0A449B0C6</accession>
<evidence type="ECO:0000256" key="5">
    <source>
        <dbReference type="ARBA" id="ARBA00022856"/>
    </source>
</evidence>
<dbReference type="AlphaFoldDB" id="A0A449B0C6"/>
<name>A0A449B0C6_9BACT</name>
<keyword evidence="7 10" id="KW-1133">Transmembrane helix</keyword>
<dbReference type="PANTHER" id="PTHR43386:SF24">
    <property type="entry name" value="OLIGOPEPTIDE TRANSPORT SYSTEM PERMEASE PROTEIN AMID"/>
    <property type="match status" value="1"/>
</dbReference>
<comment type="similarity">
    <text evidence="9">Belongs to the binding-protein-dependent transport system permease family. OppBC subfamily.</text>
</comment>
<dbReference type="KEGG" id="mgal:NCTC10186_00713"/>
<evidence type="ECO:0000256" key="1">
    <source>
        <dbReference type="ARBA" id="ARBA00004651"/>
    </source>
</evidence>
<reference evidence="12 13" key="1">
    <citation type="submission" date="2019-01" db="EMBL/GenBank/DDBJ databases">
        <authorList>
            <consortium name="Pathogen Informatics"/>
        </authorList>
    </citation>
    <scope>NUCLEOTIDE SEQUENCE [LARGE SCALE GENOMIC DNA]</scope>
    <source>
        <strain evidence="12 13">NCTC10186</strain>
        <plasmid evidence="13">2</plasmid>
    </source>
</reference>
<sequence length="471" mass="52324">MTTKEFNEKYGLKIKNSSPELFQRVPNSQKNFVNIAGKPKKLPIEIAKRFFKNPSTVFFTIIFLVVLLTSIFVTLYSKYDSNNSISKSIYYKIPQWDPVTNQFLRDEHGNLITKSILGTPKTINLPPSYNVWVKKEVFFSTQTEYSEFLREIKEQYYGGYIFNQIIKPVGVQGSAIKIVPITIIDASGVTREAKEVYIDSYKFYEAYNVLTLLSNSKVPFSTSQDQTALIVREIQNLNPQNPNLQPWSILGTNNVGVDIWTSSWIGTWNAIRLALIVATIQTIIGVAVGSYLGFHAGSLVDTIIMRLIEIFEAPPSLIWLLLFASTFGTSDLTLILALVFTGWTGSVGGTRLFIITVKDSEFITASKSVGASKLRLIYRHALPAIIGKIANSYVARIPGIILSVSSLAFLGFFKGDNANLGALLSSAVSQAGNNFWILLLPSLILLSISVSLHFMAIGIHDALDPRVIKVK</sequence>
<evidence type="ECO:0000259" key="11">
    <source>
        <dbReference type="PROSITE" id="PS50928"/>
    </source>
</evidence>
<organism evidence="12 13">
    <name type="scientific">Mycoplasmopsis gallopavonis</name>
    <dbReference type="NCBI Taxonomy" id="76629"/>
    <lineage>
        <taxon>Bacteria</taxon>
        <taxon>Bacillati</taxon>
        <taxon>Mycoplasmatota</taxon>
        <taxon>Mycoplasmoidales</taxon>
        <taxon>Metamycoplasmataceae</taxon>
        <taxon>Mycoplasmopsis</taxon>
    </lineage>
</organism>
<dbReference type="SUPFAM" id="SSF161098">
    <property type="entry name" value="MetI-like"/>
    <property type="match status" value="1"/>
</dbReference>
<dbReference type="Proteomes" id="UP000289862">
    <property type="component" value="Plasmid 2"/>
</dbReference>
<dbReference type="OrthoDB" id="9788103at2"/>
<dbReference type="RefSeq" id="WP_119572122.1">
    <property type="nucleotide sequence ID" value="NZ_LR215032.1"/>
</dbReference>
<keyword evidence="12" id="KW-0614">Plasmid</keyword>
<evidence type="ECO:0000313" key="13">
    <source>
        <dbReference type="Proteomes" id="UP000289862"/>
    </source>
</evidence>
<dbReference type="InterPro" id="IPR035906">
    <property type="entry name" value="MetI-like_sf"/>
</dbReference>
<feature type="domain" description="ABC transmembrane type-1" evidence="11">
    <location>
        <begin position="267"/>
        <end position="456"/>
    </location>
</feature>
<dbReference type="InterPro" id="IPR050366">
    <property type="entry name" value="BP-dependent_transpt_permease"/>
</dbReference>
<dbReference type="GO" id="GO:0015031">
    <property type="term" value="P:protein transport"/>
    <property type="evidence" value="ECO:0007669"/>
    <property type="project" value="UniProtKB-KW"/>
</dbReference>
<dbReference type="EMBL" id="LR215032">
    <property type="protein sequence ID" value="VEU73220.1"/>
    <property type="molecule type" value="Genomic_DNA"/>
</dbReference>
<evidence type="ECO:0000256" key="3">
    <source>
        <dbReference type="ARBA" id="ARBA00022475"/>
    </source>
</evidence>
<evidence type="ECO:0000313" key="12">
    <source>
        <dbReference type="EMBL" id="VEU73220.1"/>
    </source>
</evidence>
<dbReference type="GO" id="GO:0055085">
    <property type="term" value="P:transmembrane transport"/>
    <property type="evidence" value="ECO:0007669"/>
    <property type="project" value="InterPro"/>
</dbReference>
<keyword evidence="13" id="KW-1185">Reference proteome</keyword>
<protein>
    <submittedName>
        <fullName evidence="12">Glutathione transport system permease protein gsiD</fullName>
    </submittedName>
</protein>
<evidence type="ECO:0000256" key="2">
    <source>
        <dbReference type="ARBA" id="ARBA00022448"/>
    </source>
</evidence>
<evidence type="ECO:0000256" key="4">
    <source>
        <dbReference type="ARBA" id="ARBA00022692"/>
    </source>
</evidence>
<feature type="transmembrane region" description="Helical" evidence="10">
    <location>
        <begin position="57"/>
        <end position="77"/>
    </location>
</feature>
<evidence type="ECO:0000256" key="7">
    <source>
        <dbReference type="ARBA" id="ARBA00022989"/>
    </source>
</evidence>
<dbReference type="InterPro" id="IPR000515">
    <property type="entry name" value="MetI-like"/>
</dbReference>
<evidence type="ECO:0000256" key="10">
    <source>
        <dbReference type="RuleBase" id="RU363032"/>
    </source>
</evidence>
<keyword evidence="6" id="KW-0653">Protein transport</keyword>
<geneLocation type="plasmid" evidence="12 13">
    <name>2</name>
</geneLocation>
<proteinExistence type="inferred from homology"/>
<dbReference type="Gene3D" id="1.10.3720.10">
    <property type="entry name" value="MetI-like"/>
    <property type="match status" value="1"/>
</dbReference>
<feature type="transmembrane region" description="Helical" evidence="10">
    <location>
        <begin position="273"/>
        <end position="297"/>
    </location>
</feature>
<keyword evidence="3" id="KW-1003">Cell membrane</keyword>
<feature type="transmembrane region" description="Helical" evidence="10">
    <location>
        <begin position="393"/>
        <end position="415"/>
    </location>
</feature>
<comment type="subcellular location">
    <subcellularLocation>
        <location evidence="1 10">Cell membrane</location>
        <topology evidence="1 10">Multi-pass membrane protein</topology>
    </subcellularLocation>
</comment>
<keyword evidence="5" id="KW-0571">Peptide transport</keyword>
<dbReference type="GO" id="GO:0015833">
    <property type="term" value="P:peptide transport"/>
    <property type="evidence" value="ECO:0007669"/>
    <property type="project" value="UniProtKB-KW"/>
</dbReference>
<dbReference type="CDD" id="cd06261">
    <property type="entry name" value="TM_PBP2"/>
    <property type="match status" value="1"/>
</dbReference>
<dbReference type="GO" id="GO:0005886">
    <property type="term" value="C:plasma membrane"/>
    <property type="evidence" value="ECO:0007669"/>
    <property type="project" value="UniProtKB-SubCell"/>
</dbReference>
<gene>
    <name evidence="12" type="primary">gsiD</name>
    <name evidence="12" type="ORF">NCTC10186_00713</name>
</gene>
<dbReference type="PANTHER" id="PTHR43386">
    <property type="entry name" value="OLIGOPEPTIDE TRANSPORT SYSTEM PERMEASE PROTEIN APPC"/>
    <property type="match status" value="1"/>
</dbReference>
<dbReference type="PROSITE" id="PS50928">
    <property type="entry name" value="ABC_TM1"/>
    <property type="match status" value="1"/>
</dbReference>
<dbReference type="Pfam" id="PF00528">
    <property type="entry name" value="BPD_transp_1"/>
    <property type="match status" value="1"/>
</dbReference>
<keyword evidence="8 10" id="KW-0472">Membrane</keyword>
<keyword evidence="2 10" id="KW-0813">Transport</keyword>
<evidence type="ECO:0000256" key="8">
    <source>
        <dbReference type="ARBA" id="ARBA00023136"/>
    </source>
</evidence>
<evidence type="ECO:0000256" key="6">
    <source>
        <dbReference type="ARBA" id="ARBA00022927"/>
    </source>
</evidence>
<feature type="transmembrane region" description="Helical" evidence="10">
    <location>
        <begin position="435"/>
        <end position="459"/>
    </location>
</feature>
<evidence type="ECO:0000256" key="9">
    <source>
        <dbReference type="ARBA" id="ARBA00024202"/>
    </source>
</evidence>
<keyword evidence="4 10" id="KW-0812">Transmembrane</keyword>